<evidence type="ECO:0000313" key="3">
    <source>
        <dbReference type="Proteomes" id="UP000217895"/>
    </source>
</evidence>
<gene>
    <name evidence="2" type="ORF">NIES2135_50730</name>
</gene>
<reference evidence="2 3" key="1">
    <citation type="submission" date="2017-06" db="EMBL/GenBank/DDBJ databases">
        <title>Genome sequencing of cyanobaciteial culture collection at National Institute for Environmental Studies (NIES).</title>
        <authorList>
            <person name="Hirose Y."/>
            <person name="Shimura Y."/>
            <person name="Fujisawa T."/>
            <person name="Nakamura Y."/>
            <person name="Kawachi M."/>
        </authorList>
    </citation>
    <scope>NUCLEOTIDE SEQUENCE [LARGE SCALE GENOMIC DNA]</scope>
    <source>
        <strain evidence="2 3">NIES-2135</strain>
    </source>
</reference>
<organism evidence="2 3">
    <name type="scientific">Leptolyngbya boryana NIES-2135</name>
    <dbReference type="NCBI Taxonomy" id="1973484"/>
    <lineage>
        <taxon>Bacteria</taxon>
        <taxon>Bacillati</taxon>
        <taxon>Cyanobacteriota</taxon>
        <taxon>Cyanophyceae</taxon>
        <taxon>Leptolyngbyales</taxon>
        <taxon>Leptolyngbyaceae</taxon>
        <taxon>Leptolyngbya group</taxon>
        <taxon>Leptolyngbya</taxon>
    </lineage>
</organism>
<dbReference type="GO" id="GO:0008168">
    <property type="term" value="F:methyltransferase activity"/>
    <property type="evidence" value="ECO:0007669"/>
    <property type="project" value="UniProtKB-KW"/>
</dbReference>
<dbReference type="SUPFAM" id="SSF53335">
    <property type="entry name" value="S-adenosyl-L-methionine-dependent methyltransferases"/>
    <property type="match status" value="1"/>
</dbReference>
<dbReference type="EMBL" id="AP018203">
    <property type="protein sequence ID" value="BAY58200.1"/>
    <property type="molecule type" value="Genomic_DNA"/>
</dbReference>
<dbReference type="Gene3D" id="3.40.50.150">
    <property type="entry name" value="Vaccinia Virus protein VP39"/>
    <property type="match status" value="1"/>
</dbReference>
<proteinExistence type="predicted"/>
<name>A0A1Z4JNB5_LEPBY</name>
<dbReference type="InterPro" id="IPR029063">
    <property type="entry name" value="SAM-dependent_MTases_sf"/>
</dbReference>
<dbReference type="NCBIfam" id="TIGR01444">
    <property type="entry name" value="fkbM_fam"/>
    <property type="match status" value="1"/>
</dbReference>
<accession>A0A1Z4JNB5</accession>
<evidence type="ECO:0000259" key="1">
    <source>
        <dbReference type="Pfam" id="PF05050"/>
    </source>
</evidence>
<sequence>MGNPGKDVALHTVMTSQTLRLKKAVKTIPGLNYLASVLKYDGMGGWVFQRPILQWICDPTLRQQLPGLYRFFGVYCQWFFDLTGAGYLRGGHLLFPMVAKFSNQQYLKLQLPEFTVFLDAKDWRMFAVVHELMSHKADTKILSRYLSAGDTFLDVGANHGSFSIVASQLVATQGKVIAIEPQPKLAKAIELSLSENRFSPFQVHQIAVGDTEGEVELMIPKDTSGAAGLYQEHSGTQDYEKVTVPMKPFDALDWQSLPGRVVMKLDVEGCEYRFLNGARKMIAARKPILIMEINPDTLKAARTPAAEMKQLLRELGYVQYAEMRSLDQVLPIEQLDAGTWRNIVLFAN</sequence>
<dbReference type="Proteomes" id="UP000217895">
    <property type="component" value="Chromosome"/>
</dbReference>
<dbReference type="PANTHER" id="PTHR34203:SF15">
    <property type="entry name" value="SLL1173 PROTEIN"/>
    <property type="match status" value="1"/>
</dbReference>
<dbReference type="AlphaFoldDB" id="A0A1Z4JNB5"/>
<dbReference type="InterPro" id="IPR006342">
    <property type="entry name" value="FkbM_mtfrase"/>
</dbReference>
<evidence type="ECO:0000313" key="2">
    <source>
        <dbReference type="EMBL" id="BAY58200.1"/>
    </source>
</evidence>
<protein>
    <submittedName>
        <fullName evidence="2">FkbM family methyltransferase</fullName>
    </submittedName>
</protein>
<dbReference type="Pfam" id="PF05050">
    <property type="entry name" value="Methyltransf_21"/>
    <property type="match status" value="1"/>
</dbReference>
<keyword evidence="2" id="KW-0489">Methyltransferase</keyword>
<keyword evidence="2" id="KW-0808">Transferase</keyword>
<keyword evidence="3" id="KW-1185">Reference proteome</keyword>
<dbReference type="GO" id="GO:0032259">
    <property type="term" value="P:methylation"/>
    <property type="evidence" value="ECO:0007669"/>
    <property type="project" value="UniProtKB-KW"/>
</dbReference>
<feature type="domain" description="Methyltransferase FkbM" evidence="1">
    <location>
        <begin position="154"/>
        <end position="317"/>
    </location>
</feature>
<dbReference type="PANTHER" id="PTHR34203">
    <property type="entry name" value="METHYLTRANSFERASE, FKBM FAMILY PROTEIN"/>
    <property type="match status" value="1"/>
</dbReference>
<dbReference type="InterPro" id="IPR052514">
    <property type="entry name" value="SAM-dependent_MTase"/>
</dbReference>